<protein>
    <submittedName>
        <fullName evidence="2">Uncharacterized protein</fullName>
    </submittedName>
</protein>
<evidence type="ECO:0000256" key="1">
    <source>
        <dbReference type="SAM" id="MobiDB-lite"/>
    </source>
</evidence>
<feature type="region of interest" description="Disordered" evidence="1">
    <location>
        <begin position="972"/>
        <end position="1000"/>
    </location>
</feature>
<feature type="region of interest" description="Disordered" evidence="1">
    <location>
        <begin position="675"/>
        <end position="807"/>
    </location>
</feature>
<organism evidence="2 3">
    <name type="scientific">Porites evermanni</name>
    <dbReference type="NCBI Taxonomy" id="104178"/>
    <lineage>
        <taxon>Eukaryota</taxon>
        <taxon>Metazoa</taxon>
        <taxon>Cnidaria</taxon>
        <taxon>Anthozoa</taxon>
        <taxon>Hexacorallia</taxon>
        <taxon>Scleractinia</taxon>
        <taxon>Fungiina</taxon>
        <taxon>Poritidae</taxon>
        <taxon>Porites</taxon>
    </lineage>
</organism>
<name>A0ABN8M2U4_9CNID</name>
<dbReference type="Proteomes" id="UP001159427">
    <property type="component" value="Unassembled WGS sequence"/>
</dbReference>
<feature type="compositionally biased region" description="Basic residues" evidence="1">
    <location>
        <begin position="16"/>
        <end position="26"/>
    </location>
</feature>
<feature type="compositionally biased region" description="Basic residues" evidence="1">
    <location>
        <begin position="306"/>
        <end position="318"/>
    </location>
</feature>
<feature type="compositionally biased region" description="Basic and acidic residues" evidence="1">
    <location>
        <begin position="745"/>
        <end position="767"/>
    </location>
</feature>
<feature type="compositionally biased region" description="Basic and acidic residues" evidence="1">
    <location>
        <begin position="496"/>
        <end position="509"/>
    </location>
</feature>
<gene>
    <name evidence="2" type="ORF">PEVE_00014672</name>
</gene>
<comment type="caution">
    <text evidence="2">The sequence shown here is derived from an EMBL/GenBank/DDBJ whole genome shotgun (WGS) entry which is preliminary data.</text>
</comment>
<feature type="compositionally biased region" description="Basic and acidic residues" evidence="1">
    <location>
        <begin position="532"/>
        <end position="551"/>
    </location>
</feature>
<accession>A0ABN8M2U4</accession>
<feature type="region of interest" description="Disordered" evidence="1">
    <location>
        <begin position="625"/>
        <end position="661"/>
    </location>
</feature>
<feature type="region of interest" description="Disordered" evidence="1">
    <location>
        <begin position="239"/>
        <end position="279"/>
    </location>
</feature>
<dbReference type="EMBL" id="CALNXI010000211">
    <property type="protein sequence ID" value="CAH3022253.1"/>
    <property type="molecule type" value="Genomic_DNA"/>
</dbReference>
<sequence>MRTWFRGPLLPSKPSFKIRKSKKSTKDKKGKDKMVKVNSNEISVEIEEVPAPSVPHGSKDMTQPSVYKEVDPKGTAALLDRRRVSASVSEIRDLYSALQELVPGSATSSIPHRALPEEPGVASNPNSPRPRRKSPNGAKESRNLPRSPNNEEESLRVRRLLPVTPQSPSTLRKLKSKAVQALDINANQTSVTVKRKPNMDRRGSSGEVLLSIQSAQTGKPSPNMGRRGSSGEILLGERANPLKAPKSPMAMARSVSSQDISREVQRQMRPKSPSALRSVTMDRLVSPDMLARRGSEGILHTPNMNKQRKHLSPLRMGRRGSSGDVFSSEWMTPPSPLGSSQSEVMEEQTEGTSYDSSPRRGRLMNKITKFSNSFKRKTQSASPEPARDPSPVTTQENNESMDHCDFTDGPVQRKKLNRVESQMDLLLNSLNDLQGSPRQPLRASASDPVRQLDQRRGSLGTEMQELLGALHELSAMAPGSDSDSLGENEPQPRGGYESHDRAPVQRESLDQLEAYFTEKLRDATRAGASKTPSERSSESEAFHSDKEEGEIKQPQSESSSKKTSLEVGAIDSEIDVVDHPIEGFPTDFDVKRAQVLEDREEFANQVNKKLQDWLEKAMTLAKKEKVAENGHFTTSESEEQKCDSLESEESDSSKDKEPRRLKRNLFSKLSFLRRGERSRGKYKHRRSRSMHDVTFSLENERQFQDGQADVNTTTLESAQSQRKTRRPSTMTRSRSLYNVPASRNSHGERKVREAEDLPNTSKDKESNEPVAITGQVSICRSHVEKTSSKDFHVGDKSEKLTPTATEKPKASAASSYLTLEATNVKRLTPKKRLCRLPTDLPFFYTPEAEKCDKKQESKQVNIQNPARNRNKIFSENGVIYKGMEESFYTEVPNEKEKLKRATSSTLPYPKVLVNERSNCFFGDRLETEVTFFYPAPQASSKTLRRFASMDSFLNPKDVKNCEATETVSSCYGDKSRAEDGAQNNRWRRVSDEQSPCPSPPDHVWGVEVTI</sequence>
<feature type="compositionally biased region" description="Polar residues" evidence="1">
    <location>
        <begin position="709"/>
        <end position="721"/>
    </location>
</feature>
<feature type="region of interest" description="Disordered" evidence="1">
    <location>
        <begin position="105"/>
        <end position="175"/>
    </location>
</feature>
<feature type="compositionally biased region" description="Basic and acidic residues" evidence="1">
    <location>
        <begin position="781"/>
        <end position="799"/>
    </location>
</feature>
<evidence type="ECO:0000313" key="2">
    <source>
        <dbReference type="EMBL" id="CAH3022253.1"/>
    </source>
</evidence>
<feature type="region of interest" description="Disordered" evidence="1">
    <location>
        <begin position="1"/>
        <end position="34"/>
    </location>
</feature>
<reference evidence="2 3" key="1">
    <citation type="submission" date="2022-05" db="EMBL/GenBank/DDBJ databases">
        <authorList>
            <consortium name="Genoscope - CEA"/>
            <person name="William W."/>
        </authorList>
    </citation>
    <scope>NUCLEOTIDE SEQUENCE [LARGE SCALE GENOMIC DNA]</scope>
</reference>
<keyword evidence="3" id="KW-1185">Reference proteome</keyword>
<feature type="region of interest" description="Disordered" evidence="1">
    <location>
        <begin position="299"/>
        <end position="414"/>
    </location>
</feature>
<feature type="region of interest" description="Disordered" evidence="1">
    <location>
        <begin position="428"/>
        <end position="584"/>
    </location>
</feature>
<proteinExistence type="predicted"/>
<evidence type="ECO:0000313" key="3">
    <source>
        <dbReference type="Proteomes" id="UP001159427"/>
    </source>
</evidence>
<feature type="compositionally biased region" description="Polar residues" evidence="1">
    <location>
        <begin position="428"/>
        <end position="437"/>
    </location>
</feature>